<protein>
    <submittedName>
        <fullName evidence="1">DUF3800 domain-containing protein</fullName>
    </submittedName>
</protein>
<keyword evidence="2" id="KW-1185">Reference proteome</keyword>
<dbReference type="InterPro" id="IPR024524">
    <property type="entry name" value="DUF3800"/>
</dbReference>
<sequence>MFIYLDESGDLGFDFNKQKTSRYFVITLLVCHRKQVVDGINTAVKRTLKNKLNQKKQNKRVVTELKGAETNLVVKEYFARNLPDDGWDIYSVTLNKARVEAHLQTKEGKKKLYNYLARFILEKIPFAEDLPWVNLIVDRCKNNEEIKDFIAM</sequence>
<evidence type="ECO:0000313" key="2">
    <source>
        <dbReference type="Proteomes" id="UP001597206"/>
    </source>
</evidence>
<reference evidence="2" key="1">
    <citation type="journal article" date="2019" name="Int. J. Syst. Evol. Microbiol.">
        <title>The Global Catalogue of Microorganisms (GCM) 10K type strain sequencing project: providing services to taxonomists for standard genome sequencing and annotation.</title>
        <authorList>
            <consortium name="The Broad Institute Genomics Platform"/>
            <consortium name="The Broad Institute Genome Sequencing Center for Infectious Disease"/>
            <person name="Wu L."/>
            <person name="Ma J."/>
        </authorList>
    </citation>
    <scope>NUCLEOTIDE SEQUENCE [LARGE SCALE GENOMIC DNA]</scope>
    <source>
        <strain evidence="2">CCUG 58411</strain>
    </source>
</reference>
<organism evidence="1 2">
    <name type="scientific">Methylophilus flavus</name>
    <dbReference type="NCBI Taxonomy" id="640084"/>
    <lineage>
        <taxon>Bacteria</taxon>
        <taxon>Pseudomonadati</taxon>
        <taxon>Pseudomonadota</taxon>
        <taxon>Betaproteobacteria</taxon>
        <taxon>Nitrosomonadales</taxon>
        <taxon>Methylophilaceae</taxon>
        <taxon>Methylophilus</taxon>
    </lineage>
</organism>
<dbReference type="Proteomes" id="UP001597206">
    <property type="component" value="Unassembled WGS sequence"/>
</dbReference>
<accession>A0ABW3PKD3</accession>
<proteinExistence type="predicted"/>
<name>A0ABW3PKD3_9PROT</name>
<comment type="caution">
    <text evidence="1">The sequence shown here is derived from an EMBL/GenBank/DDBJ whole genome shotgun (WGS) entry which is preliminary data.</text>
</comment>
<dbReference type="Pfam" id="PF12686">
    <property type="entry name" value="DUF3800"/>
    <property type="match status" value="1"/>
</dbReference>
<evidence type="ECO:0000313" key="1">
    <source>
        <dbReference type="EMBL" id="MFD1122685.1"/>
    </source>
</evidence>
<dbReference type="RefSeq" id="WP_379033473.1">
    <property type="nucleotide sequence ID" value="NZ_JBHTLN010000001.1"/>
</dbReference>
<dbReference type="EMBL" id="JBHTLN010000001">
    <property type="protein sequence ID" value="MFD1122685.1"/>
    <property type="molecule type" value="Genomic_DNA"/>
</dbReference>
<gene>
    <name evidence="1" type="ORF">ACFQ2T_09245</name>
</gene>